<protein>
    <submittedName>
        <fullName evidence="2">Uncharacterized protein</fullName>
    </submittedName>
</protein>
<evidence type="ECO:0000256" key="1">
    <source>
        <dbReference type="SAM" id="Phobius"/>
    </source>
</evidence>
<name>W6YUT4_COCC2</name>
<reference evidence="2 3" key="1">
    <citation type="journal article" date="2013" name="PLoS Genet.">
        <title>Comparative genome structure, secondary metabolite, and effector coding capacity across Cochliobolus pathogens.</title>
        <authorList>
            <person name="Condon B.J."/>
            <person name="Leng Y."/>
            <person name="Wu D."/>
            <person name="Bushley K.E."/>
            <person name="Ohm R.A."/>
            <person name="Otillar R."/>
            <person name="Martin J."/>
            <person name="Schackwitz W."/>
            <person name="Grimwood J."/>
            <person name="MohdZainudin N."/>
            <person name="Xue C."/>
            <person name="Wang R."/>
            <person name="Manning V.A."/>
            <person name="Dhillon B."/>
            <person name="Tu Z.J."/>
            <person name="Steffenson B.J."/>
            <person name="Salamov A."/>
            <person name="Sun H."/>
            <person name="Lowry S."/>
            <person name="LaButti K."/>
            <person name="Han J."/>
            <person name="Copeland A."/>
            <person name="Lindquist E."/>
            <person name="Barry K."/>
            <person name="Schmutz J."/>
            <person name="Baker S.E."/>
            <person name="Ciuffetti L.M."/>
            <person name="Grigoriev I.V."/>
            <person name="Zhong S."/>
            <person name="Turgeon B.G."/>
        </authorList>
    </citation>
    <scope>NUCLEOTIDE SEQUENCE [LARGE SCALE GENOMIC DNA]</scope>
    <source>
        <strain evidence="2 3">26-R-13</strain>
    </source>
</reference>
<accession>W6YUT4</accession>
<feature type="non-terminal residue" evidence="2">
    <location>
        <position position="1"/>
    </location>
</feature>
<organism evidence="2 3">
    <name type="scientific">Cochliobolus carbonum (strain 26-R-13)</name>
    <name type="common">Maize leaf spot fungus</name>
    <name type="synonym">Bipolaris zeicola</name>
    <dbReference type="NCBI Taxonomy" id="930089"/>
    <lineage>
        <taxon>Eukaryota</taxon>
        <taxon>Fungi</taxon>
        <taxon>Dikarya</taxon>
        <taxon>Ascomycota</taxon>
        <taxon>Pezizomycotina</taxon>
        <taxon>Dothideomycetes</taxon>
        <taxon>Pleosporomycetidae</taxon>
        <taxon>Pleosporales</taxon>
        <taxon>Pleosporineae</taxon>
        <taxon>Pleosporaceae</taxon>
        <taxon>Bipolaris</taxon>
    </lineage>
</organism>
<keyword evidence="1" id="KW-0812">Transmembrane</keyword>
<dbReference type="HOGENOM" id="CLU_2580191_0_0_1"/>
<keyword evidence="3" id="KW-1185">Reference proteome</keyword>
<dbReference type="Proteomes" id="UP000053841">
    <property type="component" value="Unassembled WGS sequence"/>
</dbReference>
<dbReference type="EMBL" id="KI964538">
    <property type="protein sequence ID" value="EUC39234.1"/>
    <property type="molecule type" value="Genomic_DNA"/>
</dbReference>
<dbReference type="RefSeq" id="XP_007706634.1">
    <property type="nucleotide sequence ID" value="XM_007708444.1"/>
</dbReference>
<keyword evidence="1" id="KW-0472">Membrane</keyword>
<proteinExistence type="predicted"/>
<gene>
    <name evidence="2" type="ORF">COCCADRAFT_81298</name>
</gene>
<feature type="transmembrane region" description="Helical" evidence="1">
    <location>
        <begin position="21"/>
        <end position="43"/>
    </location>
</feature>
<dbReference type="GeneID" id="19151141"/>
<dbReference type="AlphaFoldDB" id="W6YUT4"/>
<evidence type="ECO:0000313" key="3">
    <source>
        <dbReference type="Proteomes" id="UP000053841"/>
    </source>
</evidence>
<sequence length="81" mass="9062">WKQKTEKELLPRAKAHTRNRGIGRVEACLCFIFFWCSCSAYWGGGELDFPCSQIVLRACQNSAVMPFCVTPVLNAVLSCFG</sequence>
<dbReference type="KEGG" id="bze:COCCADRAFT_81298"/>
<evidence type="ECO:0000313" key="2">
    <source>
        <dbReference type="EMBL" id="EUC39234.1"/>
    </source>
</evidence>
<keyword evidence="1" id="KW-1133">Transmembrane helix</keyword>